<evidence type="ECO:0008006" key="4">
    <source>
        <dbReference type="Google" id="ProtNLM"/>
    </source>
</evidence>
<keyword evidence="3" id="KW-1185">Reference proteome</keyword>
<comment type="caution">
    <text evidence="2">The sequence shown here is derived from an EMBL/GenBank/DDBJ whole genome shotgun (WGS) entry which is preliminary data.</text>
</comment>
<feature type="transmembrane region" description="Helical" evidence="1">
    <location>
        <begin position="42"/>
        <end position="60"/>
    </location>
</feature>
<gene>
    <name evidence="2" type="ORF">B1C78_05270</name>
</gene>
<reference evidence="2 3" key="1">
    <citation type="submission" date="2017-02" db="EMBL/GenBank/DDBJ databases">
        <title>Genomic diversity within the haloalkaliphilic genus Thioalkalivibrio.</title>
        <authorList>
            <person name="Ahn A.-C."/>
            <person name="Meier-Kolthoff J."/>
            <person name="Overmars L."/>
            <person name="Richter M."/>
            <person name="Woyke T."/>
            <person name="Sorokin D.Y."/>
            <person name="Muyzer G."/>
        </authorList>
    </citation>
    <scope>NUCLEOTIDE SEQUENCE [LARGE SCALE GENOMIC DNA]</scope>
    <source>
        <strain evidence="2 3">ALJD</strain>
    </source>
</reference>
<evidence type="ECO:0000256" key="1">
    <source>
        <dbReference type="SAM" id="Phobius"/>
    </source>
</evidence>
<keyword evidence="1" id="KW-0472">Membrane</keyword>
<dbReference type="EMBL" id="MVBK01000030">
    <property type="protein sequence ID" value="OOG26162.1"/>
    <property type="molecule type" value="Genomic_DNA"/>
</dbReference>
<evidence type="ECO:0000313" key="3">
    <source>
        <dbReference type="Proteomes" id="UP000189462"/>
    </source>
</evidence>
<dbReference type="Proteomes" id="UP000189462">
    <property type="component" value="Unassembled WGS sequence"/>
</dbReference>
<dbReference type="RefSeq" id="WP_077278098.1">
    <property type="nucleotide sequence ID" value="NZ_MVBK01000030.1"/>
</dbReference>
<name>A0A1V3NMV1_9GAMM</name>
<organism evidence="2 3">
    <name type="scientific">Thioalkalivibrio denitrificans</name>
    <dbReference type="NCBI Taxonomy" id="108003"/>
    <lineage>
        <taxon>Bacteria</taxon>
        <taxon>Pseudomonadati</taxon>
        <taxon>Pseudomonadota</taxon>
        <taxon>Gammaproteobacteria</taxon>
        <taxon>Chromatiales</taxon>
        <taxon>Ectothiorhodospiraceae</taxon>
        <taxon>Thioalkalivibrio</taxon>
    </lineage>
</organism>
<dbReference type="AlphaFoldDB" id="A0A1V3NMV1"/>
<proteinExistence type="predicted"/>
<dbReference type="STRING" id="108003.B1C78_05270"/>
<accession>A0A1V3NMV1</accession>
<keyword evidence="1" id="KW-0812">Transmembrane</keyword>
<protein>
    <recommendedName>
        <fullName evidence="4">DUF3311 domain-containing protein</fullName>
    </recommendedName>
</protein>
<evidence type="ECO:0000313" key="2">
    <source>
        <dbReference type="EMBL" id="OOG26162.1"/>
    </source>
</evidence>
<keyword evidence="1" id="KW-1133">Transmembrane helix</keyword>
<sequence length="65" mass="7184">MHNNLGKQRLVAVFLAAVLLFNYPVGAIFDRPDTVFGVPVLYVYMFAGWAAVIAAITWIVERGSN</sequence>